<proteinExistence type="predicted"/>
<dbReference type="GeneID" id="27702282"/>
<dbReference type="VEuPathDB" id="FungiDB:Z519_09354"/>
<protein>
    <recommendedName>
        <fullName evidence="7">Ankyrin</fullName>
    </recommendedName>
</protein>
<keyword evidence="1" id="KW-0677">Repeat</keyword>
<dbReference type="PROSITE" id="PS50088">
    <property type="entry name" value="ANK_REPEAT"/>
    <property type="match status" value="4"/>
</dbReference>
<feature type="compositionally biased region" description="Basic and acidic residues" evidence="4">
    <location>
        <begin position="509"/>
        <end position="524"/>
    </location>
</feature>
<dbReference type="PRINTS" id="PR01415">
    <property type="entry name" value="ANKYRIN"/>
</dbReference>
<feature type="region of interest" description="Disordered" evidence="4">
    <location>
        <begin position="501"/>
        <end position="524"/>
    </location>
</feature>
<reference evidence="5" key="1">
    <citation type="submission" date="2015-01" db="EMBL/GenBank/DDBJ databases">
        <title>The Genome Sequence of Cladophialophora bantiana CBS 173.52.</title>
        <authorList>
            <consortium name="The Broad Institute Genomics Platform"/>
            <person name="Cuomo C."/>
            <person name="de Hoog S."/>
            <person name="Gorbushina A."/>
            <person name="Stielow B."/>
            <person name="Teixiera M."/>
            <person name="Abouelleil A."/>
            <person name="Chapman S.B."/>
            <person name="Priest M."/>
            <person name="Young S.K."/>
            <person name="Wortman J."/>
            <person name="Nusbaum C."/>
            <person name="Birren B."/>
        </authorList>
    </citation>
    <scope>NUCLEOTIDE SEQUENCE [LARGE SCALE GENOMIC DNA]</scope>
    <source>
        <strain evidence="5">CBS 173.52</strain>
    </source>
</reference>
<dbReference type="PANTHER" id="PTHR24198:SF165">
    <property type="entry name" value="ANKYRIN REPEAT-CONTAINING PROTEIN-RELATED"/>
    <property type="match status" value="1"/>
</dbReference>
<feature type="repeat" description="ANK" evidence="3">
    <location>
        <begin position="422"/>
        <end position="455"/>
    </location>
</feature>
<sequence>MSCAAGNTDVVLFLLRNGADPRMPSETGQTCLHHLQAFPNGDIEKIATALLKAGADIEAKDHDQHNTPLHSACLQARGPAAAVAVQVLLRYGADPCSVARDGRSPTDIAAMRLRPDLLHALLQSSKFSGAEGTLRKSQAKAQALSALIMQLKTQRLRYGGLQFEDHLENVLNILVSTSTLAAYVKAHAKGHHPLQDACIWGSADMIEPLLSHPDIEVNPAFREGLSYRVGMVPLFDAIRTRDMNLFRAFLSAGADITARDEQNRNVLHIVAEFMPSLIDETITRLSDLGSDLSDLVNSGATGTGFTPFDMAVQSEHFDCARVLFKHGAKYDNFTRPGMAGEYYNSFQYAAGSQTQLSFLLGLEGTRKNHGLVVCDNGFTLFHLAAASFDNALLETDPSSADITTFLLRHTATVEDANQVCHQGSTPLHVAAYFGNTAVARMLLDQAGADVNARTRTGATPFDHLIARDQGQGTDQDEIKRVDDLEKRTWKRRTEEMRDLLRSYGGLGGRELESTRARQGSRTEV</sequence>
<feature type="repeat" description="ANK" evidence="3">
    <location>
        <begin position="303"/>
        <end position="335"/>
    </location>
</feature>
<dbReference type="PROSITE" id="PS50297">
    <property type="entry name" value="ANK_REP_REGION"/>
    <property type="match status" value="1"/>
</dbReference>
<evidence type="ECO:0000313" key="5">
    <source>
        <dbReference type="EMBL" id="KIW89924.1"/>
    </source>
</evidence>
<dbReference type="Proteomes" id="UP000053789">
    <property type="component" value="Unassembled WGS sequence"/>
</dbReference>
<dbReference type="InterPro" id="IPR002110">
    <property type="entry name" value="Ankyrin_rpt"/>
</dbReference>
<dbReference type="Gene3D" id="1.25.40.20">
    <property type="entry name" value="Ankyrin repeat-containing domain"/>
    <property type="match status" value="3"/>
</dbReference>
<accession>A0A0D2HZC1</accession>
<evidence type="ECO:0000256" key="3">
    <source>
        <dbReference type="PROSITE-ProRule" id="PRU00023"/>
    </source>
</evidence>
<evidence type="ECO:0000256" key="1">
    <source>
        <dbReference type="ARBA" id="ARBA00022737"/>
    </source>
</evidence>
<evidence type="ECO:0008006" key="7">
    <source>
        <dbReference type="Google" id="ProtNLM"/>
    </source>
</evidence>
<dbReference type="SMART" id="SM00248">
    <property type="entry name" value="ANK"/>
    <property type="match status" value="8"/>
</dbReference>
<feature type="repeat" description="ANK" evidence="3">
    <location>
        <begin position="27"/>
        <end position="62"/>
    </location>
</feature>
<gene>
    <name evidence="5" type="ORF">Z519_09354</name>
</gene>
<evidence type="ECO:0000256" key="4">
    <source>
        <dbReference type="SAM" id="MobiDB-lite"/>
    </source>
</evidence>
<dbReference type="PANTHER" id="PTHR24198">
    <property type="entry name" value="ANKYRIN REPEAT AND PROTEIN KINASE DOMAIN-CONTAINING PROTEIN"/>
    <property type="match status" value="1"/>
</dbReference>
<dbReference type="SUPFAM" id="SSF48403">
    <property type="entry name" value="Ankyrin repeat"/>
    <property type="match status" value="2"/>
</dbReference>
<feature type="repeat" description="ANK" evidence="3">
    <location>
        <begin position="229"/>
        <end position="261"/>
    </location>
</feature>
<keyword evidence="2 3" id="KW-0040">ANK repeat</keyword>
<organism evidence="5 6">
    <name type="scientific">Cladophialophora bantiana (strain ATCC 10958 / CBS 173.52 / CDC B-1940 / NIH 8579)</name>
    <name type="common">Xylohypha bantiana</name>
    <dbReference type="NCBI Taxonomy" id="1442370"/>
    <lineage>
        <taxon>Eukaryota</taxon>
        <taxon>Fungi</taxon>
        <taxon>Dikarya</taxon>
        <taxon>Ascomycota</taxon>
        <taxon>Pezizomycotina</taxon>
        <taxon>Eurotiomycetes</taxon>
        <taxon>Chaetothyriomycetidae</taxon>
        <taxon>Chaetothyriales</taxon>
        <taxon>Herpotrichiellaceae</taxon>
        <taxon>Cladophialophora</taxon>
    </lineage>
</organism>
<evidence type="ECO:0000256" key="2">
    <source>
        <dbReference type="ARBA" id="ARBA00023043"/>
    </source>
</evidence>
<keyword evidence="6" id="KW-1185">Reference proteome</keyword>
<evidence type="ECO:0000313" key="6">
    <source>
        <dbReference type="Proteomes" id="UP000053789"/>
    </source>
</evidence>
<dbReference type="OrthoDB" id="823504at2759"/>
<dbReference type="AlphaFoldDB" id="A0A0D2HZC1"/>
<name>A0A0D2HZC1_CLAB1</name>
<dbReference type="InterPro" id="IPR036770">
    <property type="entry name" value="Ankyrin_rpt-contain_sf"/>
</dbReference>
<dbReference type="Pfam" id="PF12796">
    <property type="entry name" value="Ank_2"/>
    <property type="match status" value="1"/>
</dbReference>
<dbReference type="HOGENOM" id="CLU_519712_0_0_1"/>
<dbReference type="EMBL" id="KN846994">
    <property type="protein sequence ID" value="KIW89924.1"/>
    <property type="molecule type" value="Genomic_DNA"/>
</dbReference>
<dbReference type="Pfam" id="PF00023">
    <property type="entry name" value="Ank"/>
    <property type="match status" value="1"/>
</dbReference>
<dbReference type="RefSeq" id="XP_016616593.1">
    <property type="nucleotide sequence ID" value="XM_016767077.1"/>
</dbReference>